<keyword evidence="2" id="KW-0378">Hydrolase</keyword>
<evidence type="ECO:0000259" key="1">
    <source>
        <dbReference type="Pfam" id="PF01738"/>
    </source>
</evidence>
<proteinExistence type="predicted"/>
<gene>
    <name evidence="2" type="ORF">NK718_16445</name>
</gene>
<comment type="caution">
    <text evidence="2">The sequence shown here is derived from an EMBL/GenBank/DDBJ whole genome shotgun (WGS) entry which is preliminary data.</text>
</comment>
<accession>A0ABT1LGW3</accession>
<evidence type="ECO:0000313" key="2">
    <source>
        <dbReference type="EMBL" id="MCP8940118.1"/>
    </source>
</evidence>
<reference evidence="2 3" key="1">
    <citation type="submission" date="2022-07" db="EMBL/GenBank/DDBJ databases">
        <authorList>
            <person name="Li W.-J."/>
            <person name="Deng Q.-Q."/>
        </authorList>
    </citation>
    <scope>NUCLEOTIDE SEQUENCE [LARGE SCALE GENOMIC DNA]</scope>
    <source>
        <strain evidence="2 3">SYSU M60028</strain>
    </source>
</reference>
<feature type="domain" description="Dienelactone hydrolase" evidence="1">
    <location>
        <begin position="23"/>
        <end position="208"/>
    </location>
</feature>
<dbReference type="Pfam" id="PF01738">
    <property type="entry name" value="DLH"/>
    <property type="match status" value="1"/>
</dbReference>
<organism evidence="2 3">
    <name type="scientific">Alsobacter ponti</name>
    <dbReference type="NCBI Taxonomy" id="2962936"/>
    <lineage>
        <taxon>Bacteria</taxon>
        <taxon>Pseudomonadati</taxon>
        <taxon>Pseudomonadota</taxon>
        <taxon>Alphaproteobacteria</taxon>
        <taxon>Hyphomicrobiales</taxon>
        <taxon>Alsobacteraceae</taxon>
        <taxon>Alsobacter</taxon>
    </lineage>
</organism>
<sequence>MPNRLAPRAIVLPDGREGVLSVPARVRGLVIFAHGSGSNRLSPRNTAVARDLQARGFATLLCDLLTEEEALDRANVFDISLLARRLGDVIAWASTEPTLTGLPLGLYGASTGAAGAIMAAVNSPHEVSAVVSRGGRPDLARAALPFLRAPTLLAVGANDTEVIALNREAREQMTCESELLIVPGASHLFEEPGALEQVSSAAVRWFERHVPNHAL</sequence>
<protein>
    <submittedName>
        <fullName evidence="2">Dienelactone hydrolase family protein</fullName>
    </submittedName>
</protein>
<dbReference type="EMBL" id="JANCLU010000017">
    <property type="protein sequence ID" value="MCP8940118.1"/>
    <property type="molecule type" value="Genomic_DNA"/>
</dbReference>
<dbReference type="RefSeq" id="WP_254744465.1">
    <property type="nucleotide sequence ID" value="NZ_JANCLU010000017.1"/>
</dbReference>
<dbReference type="Proteomes" id="UP001205890">
    <property type="component" value="Unassembled WGS sequence"/>
</dbReference>
<dbReference type="Gene3D" id="3.40.50.1820">
    <property type="entry name" value="alpha/beta hydrolase"/>
    <property type="match status" value="1"/>
</dbReference>
<keyword evidence="3" id="KW-1185">Reference proteome</keyword>
<name>A0ABT1LGW3_9HYPH</name>
<dbReference type="InterPro" id="IPR002925">
    <property type="entry name" value="Dienelactn_hydro"/>
</dbReference>
<dbReference type="InterPro" id="IPR029058">
    <property type="entry name" value="AB_hydrolase_fold"/>
</dbReference>
<evidence type="ECO:0000313" key="3">
    <source>
        <dbReference type="Proteomes" id="UP001205890"/>
    </source>
</evidence>
<dbReference type="SUPFAM" id="SSF53474">
    <property type="entry name" value="alpha/beta-Hydrolases"/>
    <property type="match status" value="1"/>
</dbReference>
<dbReference type="GO" id="GO:0016787">
    <property type="term" value="F:hydrolase activity"/>
    <property type="evidence" value="ECO:0007669"/>
    <property type="project" value="UniProtKB-KW"/>
</dbReference>